<evidence type="ECO:0000256" key="5">
    <source>
        <dbReference type="ARBA" id="ARBA00023136"/>
    </source>
</evidence>
<feature type="transmembrane region" description="Helical" evidence="6">
    <location>
        <begin position="96"/>
        <end position="114"/>
    </location>
</feature>
<proteinExistence type="inferred from homology"/>
<evidence type="ECO:0000256" key="1">
    <source>
        <dbReference type="ARBA" id="ARBA00004141"/>
    </source>
</evidence>
<evidence type="ECO:0000256" key="2">
    <source>
        <dbReference type="ARBA" id="ARBA00005731"/>
    </source>
</evidence>
<protein>
    <submittedName>
        <fullName evidence="8 9">Transmembrane protein 144-like</fullName>
    </submittedName>
</protein>
<accession>A0A1S3HM88</accession>
<feature type="transmembrane region" description="Helical" evidence="6">
    <location>
        <begin position="288"/>
        <end position="313"/>
    </location>
</feature>
<reference evidence="8 9" key="1">
    <citation type="submission" date="2025-04" db="UniProtKB">
        <authorList>
            <consortium name="RefSeq"/>
        </authorList>
    </citation>
    <scope>IDENTIFICATION</scope>
    <source>
        <tissue evidence="8 9">Gonads</tissue>
    </source>
</reference>
<dbReference type="InterPro" id="IPR012435">
    <property type="entry name" value="TMEM144"/>
</dbReference>
<dbReference type="PANTHER" id="PTHR16119">
    <property type="entry name" value="TRANSMEMBRANE PROTEIN 144"/>
    <property type="match status" value="1"/>
</dbReference>
<evidence type="ECO:0000313" key="9">
    <source>
        <dbReference type="RefSeq" id="XP_013387128.1"/>
    </source>
</evidence>
<dbReference type="GO" id="GO:0016020">
    <property type="term" value="C:membrane"/>
    <property type="evidence" value="ECO:0007669"/>
    <property type="project" value="UniProtKB-SubCell"/>
</dbReference>
<keyword evidence="7" id="KW-1185">Reference proteome</keyword>
<dbReference type="GeneID" id="106156418"/>
<dbReference type="AlphaFoldDB" id="A0A1S3HM88"/>
<evidence type="ECO:0000256" key="4">
    <source>
        <dbReference type="ARBA" id="ARBA00022989"/>
    </source>
</evidence>
<name>A0A1S3HM88_LINAN</name>
<feature type="transmembrane region" description="Helical" evidence="6">
    <location>
        <begin position="432"/>
        <end position="451"/>
    </location>
</feature>
<organism evidence="7 8">
    <name type="scientific">Lingula anatina</name>
    <name type="common">Brachiopod</name>
    <name type="synonym">Lingula unguis</name>
    <dbReference type="NCBI Taxonomy" id="7574"/>
    <lineage>
        <taxon>Eukaryota</taxon>
        <taxon>Metazoa</taxon>
        <taxon>Spiralia</taxon>
        <taxon>Lophotrochozoa</taxon>
        <taxon>Brachiopoda</taxon>
        <taxon>Linguliformea</taxon>
        <taxon>Lingulata</taxon>
        <taxon>Lingulida</taxon>
        <taxon>Linguloidea</taxon>
        <taxon>Lingulidae</taxon>
        <taxon>Lingula</taxon>
    </lineage>
</organism>
<evidence type="ECO:0000313" key="8">
    <source>
        <dbReference type="RefSeq" id="XP_013387127.1"/>
    </source>
</evidence>
<dbReference type="PANTHER" id="PTHR16119:SF17">
    <property type="entry name" value="TRANSMEMBRANE PROTEIN 144"/>
    <property type="match status" value="1"/>
</dbReference>
<dbReference type="InterPro" id="IPR010651">
    <property type="entry name" value="Sugar_transport"/>
</dbReference>
<evidence type="ECO:0000313" key="7">
    <source>
        <dbReference type="Proteomes" id="UP000085678"/>
    </source>
</evidence>
<feature type="transmembrane region" description="Helical" evidence="6">
    <location>
        <begin position="325"/>
        <end position="346"/>
    </location>
</feature>
<keyword evidence="5 6" id="KW-0472">Membrane</keyword>
<keyword evidence="4 6" id="KW-1133">Transmembrane helix</keyword>
<feature type="transmembrane region" description="Helical" evidence="6">
    <location>
        <begin position="151"/>
        <end position="173"/>
    </location>
</feature>
<evidence type="ECO:0000256" key="6">
    <source>
        <dbReference type="SAM" id="Phobius"/>
    </source>
</evidence>
<sequence>MIYKTMSTSAVATMIDHMTTSEATTGTTILEMTTSAVTMFDHMTTSDATTGTTVLEMTTSAVSTMFDNMTTSEATTGTTIFEMTTSLPPGDVYPEYVGFICAVGSVLIFGSAFVPTKKFEMGDGVFYQWVLCGAIWCVGLVVNIVRGFPTFYPLAMLGGFIWCTGNITVVPIVQTVGLGLGSLIWGTFNLLTGWASGRYGWFGIQAEPPTDVLLNDLGITFASISALFWIMVKAEVTESTDISDSQRILKGEDDNGPIISVNNSFGATVREKREKTYIDGMTVMQKKIFGTLLSCGSGFCYGISFTPCIYVMNNYQGASQNGLDYVFGHFSGILATSTLYFLIYCAAKKNRPSVFPRAILPGMVSGAMWAVAYSGWFVANEALSEPVAFPIISTGPGLVASIWGIVVFKEVKMMSRYEFILAGKQIIFPRNFITLLLAIVVTVTGAILAAFSKA</sequence>
<gene>
    <name evidence="8 9" type="primary">LOC106156418</name>
</gene>
<dbReference type="GO" id="GO:0015144">
    <property type="term" value="F:carbohydrate transmembrane transporter activity"/>
    <property type="evidence" value="ECO:0007669"/>
    <property type="project" value="InterPro"/>
</dbReference>
<dbReference type="RefSeq" id="XP_013387128.1">
    <property type="nucleotide sequence ID" value="XM_013531674.1"/>
</dbReference>
<evidence type="ECO:0000256" key="3">
    <source>
        <dbReference type="ARBA" id="ARBA00022692"/>
    </source>
</evidence>
<feature type="transmembrane region" description="Helical" evidence="6">
    <location>
        <begin position="126"/>
        <end position="145"/>
    </location>
</feature>
<dbReference type="Pfam" id="PF07857">
    <property type="entry name" value="TMEM144"/>
    <property type="match status" value="1"/>
</dbReference>
<dbReference type="RefSeq" id="XP_013387127.1">
    <property type="nucleotide sequence ID" value="XM_013531673.1"/>
</dbReference>
<comment type="subcellular location">
    <subcellularLocation>
        <location evidence="1">Membrane</location>
        <topology evidence="1">Multi-pass membrane protein</topology>
    </subcellularLocation>
</comment>
<feature type="transmembrane region" description="Helical" evidence="6">
    <location>
        <begin position="180"/>
        <end position="201"/>
    </location>
</feature>
<dbReference type="Proteomes" id="UP000085678">
    <property type="component" value="Unplaced"/>
</dbReference>
<feature type="transmembrane region" description="Helical" evidence="6">
    <location>
        <begin position="358"/>
        <end position="379"/>
    </location>
</feature>
<comment type="similarity">
    <text evidence="2">Belongs to the TMEM144 family.</text>
</comment>
<dbReference type="KEGG" id="lak:106156418"/>
<keyword evidence="3 6" id="KW-0812">Transmembrane</keyword>
<feature type="transmembrane region" description="Helical" evidence="6">
    <location>
        <begin position="391"/>
        <end position="411"/>
    </location>
</feature>
<dbReference type="OrthoDB" id="426527at2759"/>